<dbReference type="InterPro" id="IPR003148">
    <property type="entry name" value="RCK_N"/>
</dbReference>
<keyword evidence="6" id="KW-0406">Ion transport</keyword>
<dbReference type="PROSITE" id="PS51201">
    <property type="entry name" value="RCK_N"/>
    <property type="match status" value="2"/>
</dbReference>
<evidence type="ECO:0000256" key="1">
    <source>
        <dbReference type="ARBA" id="ARBA00003660"/>
    </source>
</evidence>
<dbReference type="EMBL" id="PGGK01000019">
    <property type="protein sequence ID" value="TGC07030.1"/>
    <property type="molecule type" value="Genomic_DNA"/>
</dbReference>
<comment type="function">
    <text evidence="1">Part of a potassium transport system.</text>
</comment>
<feature type="domain" description="RCK N-terminal" evidence="7">
    <location>
        <begin position="227"/>
        <end position="344"/>
    </location>
</feature>
<dbReference type="NCBIfam" id="NF007031">
    <property type="entry name" value="PRK09496.1-2"/>
    <property type="match status" value="1"/>
</dbReference>
<dbReference type="InterPro" id="IPR006037">
    <property type="entry name" value="RCK_C"/>
</dbReference>
<dbReference type="PANTHER" id="PTHR43833">
    <property type="entry name" value="POTASSIUM CHANNEL PROTEIN 2-RELATED-RELATED"/>
    <property type="match status" value="1"/>
</dbReference>
<dbReference type="InterPro" id="IPR036721">
    <property type="entry name" value="RCK_C_sf"/>
</dbReference>
<evidence type="ECO:0000256" key="6">
    <source>
        <dbReference type="ARBA" id="ARBA00023065"/>
    </source>
</evidence>
<feature type="domain" description="RCK C-terminal" evidence="8">
    <location>
        <begin position="364"/>
        <end position="444"/>
    </location>
</feature>
<dbReference type="Gene3D" id="3.40.50.720">
    <property type="entry name" value="NAD(P)-binding Rossmann-like Domain"/>
    <property type="match status" value="2"/>
</dbReference>
<dbReference type="Gene3D" id="3.30.70.1450">
    <property type="entry name" value="Regulator of K+ conductance, C-terminal domain"/>
    <property type="match status" value="2"/>
</dbReference>
<reference evidence="9 10" key="1">
    <citation type="submission" date="2017-11" db="EMBL/GenBank/DDBJ databases">
        <title>Isolation and Characterization of Methanogenic Archaea from Saline Meromictic Lake at Siberia.</title>
        <authorList>
            <person name="Shen Y."/>
            <person name="Huang H.-H."/>
            <person name="Lai M.-C."/>
            <person name="Chen S.-C."/>
        </authorList>
    </citation>
    <scope>NUCLEOTIDE SEQUENCE [LARGE SCALE GENOMIC DNA]</scope>
    <source>
        <strain evidence="9 10">SY-01</strain>
    </source>
</reference>
<dbReference type="RefSeq" id="WP_135390557.1">
    <property type="nucleotide sequence ID" value="NZ_PGGK01000019.1"/>
</dbReference>
<dbReference type="SUPFAM" id="SSF116726">
    <property type="entry name" value="TrkA C-terminal domain-like"/>
    <property type="match status" value="2"/>
</dbReference>
<dbReference type="PRINTS" id="PR00335">
    <property type="entry name" value="KUPTAKETRKA"/>
</dbReference>
<dbReference type="SUPFAM" id="SSF51735">
    <property type="entry name" value="NAD(P)-binding Rossmann-fold domains"/>
    <property type="match status" value="2"/>
</dbReference>
<dbReference type="PROSITE" id="PS51202">
    <property type="entry name" value="RCK_C"/>
    <property type="match status" value="2"/>
</dbReference>
<evidence type="ECO:0000256" key="3">
    <source>
        <dbReference type="ARBA" id="ARBA00022538"/>
    </source>
</evidence>
<feature type="domain" description="RCK N-terminal" evidence="7">
    <location>
        <begin position="1"/>
        <end position="121"/>
    </location>
</feature>
<dbReference type="InterPro" id="IPR036291">
    <property type="entry name" value="NAD(P)-bd_dom_sf"/>
</dbReference>
<evidence type="ECO:0000256" key="2">
    <source>
        <dbReference type="ARBA" id="ARBA00022448"/>
    </source>
</evidence>
<evidence type="ECO:0000259" key="7">
    <source>
        <dbReference type="PROSITE" id="PS51201"/>
    </source>
</evidence>
<keyword evidence="5" id="KW-0520">NAD</keyword>
<proteinExistence type="predicted"/>
<organism evidence="9 10">
    <name type="scientific">Methanolobus halotolerans</name>
    <dbReference type="NCBI Taxonomy" id="2052935"/>
    <lineage>
        <taxon>Archaea</taxon>
        <taxon>Methanobacteriati</taxon>
        <taxon>Methanobacteriota</taxon>
        <taxon>Stenosarchaea group</taxon>
        <taxon>Methanomicrobia</taxon>
        <taxon>Methanosarcinales</taxon>
        <taxon>Methanosarcinaceae</taxon>
        <taxon>Methanolobus</taxon>
    </lineage>
</organism>
<dbReference type="GO" id="GO:0005886">
    <property type="term" value="C:plasma membrane"/>
    <property type="evidence" value="ECO:0007669"/>
    <property type="project" value="InterPro"/>
</dbReference>
<dbReference type="GO" id="GO:0015079">
    <property type="term" value="F:potassium ion transmembrane transporter activity"/>
    <property type="evidence" value="ECO:0007669"/>
    <property type="project" value="InterPro"/>
</dbReference>
<dbReference type="PANTHER" id="PTHR43833:SF5">
    <property type="entry name" value="TRK SYSTEM POTASSIUM UPTAKE PROTEIN TRKA"/>
    <property type="match status" value="1"/>
</dbReference>
<sequence length="444" mass="48009">MKIVIIGAGEVGYHIAKALHQANDVVVIDQREEACERADELDVQVIRGNGANVSILDQALEDTDLLVAVTGLDEVNIVACMASKLIVKNKSRFNTVARVSNPDYIDKPVAKRTQIGIDTMICPELTLASEVAEILSIPYAIGAEYFAEGKVEMMEFAVSGGNKLVGKELKELNMANCCIVSALFRDAEVIIPHGTDRIQENDHIVVIGKPAAMADVRDMFGEKVGRRSKVMIIGGGIVGFYLAKLVSKGDFDLKIIEANKERSSQIADQLPNVLVLNGDGTDINLLKDEGVGEMDVVIAVTNSDEKNLLCALIAKQLGGKKVIARADRSDYVSLFEMVGVDSAVSPRQATVNEVLKLTMGQGIETVTTIEGEKAEIIEYTASKRSKIVGKPLKNIKFPSGAIISMVVHKGNTVVPRGNYVIEEGDRVVVFALQSANAEVERLFK</sequence>
<keyword evidence="10" id="KW-1185">Reference proteome</keyword>
<evidence type="ECO:0000313" key="9">
    <source>
        <dbReference type="EMBL" id="TGC07030.1"/>
    </source>
</evidence>
<evidence type="ECO:0000256" key="5">
    <source>
        <dbReference type="ARBA" id="ARBA00023027"/>
    </source>
</evidence>
<dbReference type="AlphaFoldDB" id="A0A4E0PWS7"/>
<dbReference type="Pfam" id="PF02254">
    <property type="entry name" value="TrkA_N"/>
    <property type="match status" value="2"/>
</dbReference>
<dbReference type="InterPro" id="IPR006036">
    <property type="entry name" value="K_uptake_TrkA"/>
</dbReference>
<keyword evidence="2" id="KW-0813">Transport</keyword>
<dbReference type="Pfam" id="PF02080">
    <property type="entry name" value="TrkA_C"/>
    <property type="match status" value="2"/>
</dbReference>
<dbReference type="Proteomes" id="UP000297295">
    <property type="component" value="Unassembled WGS sequence"/>
</dbReference>
<dbReference type="NCBIfam" id="NF007039">
    <property type="entry name" value="PRK09496.3-2"/>
    <property type="match status" value="1"/>
</dbReference>
<keyword evidence="3" id="KW-0633">Potassium transport</keyword>
<gene>
    <name evidence="9" type="ORF">CUN85_12110</name>
</gene>
<name>A0A4E0PWS7_9EURY</name>
<dbReference type="InterPro" id="IPR050721">
    <property type="entry name" value="Trk_Ktr_HKT_K-transport"/>
</dbReference>
<comment type="caution">
    <text evidence="9">The sequence shown here is derived from an EMBL/GenBank/DDBJ whole genome shotgun (WGS) entry which is preliminary data.</text>
</comment>
<keyword evidence="4" id="KW-0630">Potassium</keyword>
<dbReference type="NCBIfam" id="NF007034">
    <property type="entry name" value="PRK09496.2-1"/>
    <property type="match status" value="1"/>
</dbReference>
<evidence type="ECO:0000256" key="4">
    <source>
        <dbReference type="ARBA" id="ARBA00022958"/>
    </source>
</evidence>
<evidence type="ECO:0000259" key="8">
    <source>
        <dbReference type="PROSITE" id="PS51202"/>
    </source>
</evidence>
<dbReference type="OrthoDB" id="27588at2157"/>
<evidence type="ECO:0000313" key="10">
    <source>
        <dbReference type="Proteomes" id="UP000297295"/>
    </source>
</evidence>
<protein>
    <submittedName>
        <fullName evidence="9">Trk system potassium transporter TrkA</fullName>
    </submittedName>
</protein>
<dbReference type="NCBIfam" id="NF007032">
    <property type="entry name" value="PRK09496.1-4"/>
    <property type="match status" value="1"/>
</dbReference>
<dbReference type="NCBIfam" id="NF007036">
    <property type="entry name" value="PRK09496.2-3"/>
    <property type="match status" value="1"/>
</dbReference>
<dbReference type="NCBIfam" id="NF007041">
    <property type="entry name" value="PRK09496.3-4"/>
    <property type="match status" value="1"/>
</dbReference>
<feature type="domain" description="RCK C-terminal" evidence="8">
    <location>
        <begin position="141"/>
        <end position="222"/>
    </location>
</feature>
<accession>A0A4E0PWS7</accession>